<evidence type="ECO:0000313" key="7">
    <source>
        <dbReference type="EMBL" id="QGU32942.1"/>
    </source>
</evidence>
<feature type="transmembrane region" description="Helical" evidence="5">
    <location>
        <begin position="680"/>
        <end position="702"/>
    </location>
</feature>
<dbReference type="CDD" id="cd08505">
    <property type="entry name" value="PBP2_NikA_DppA_OppA_like_18"/>
    <property type="match status" value="1"/>
</dbReference>
<dbReference type="GO" id="GO:1904680">
    <property type="term" value="F:peptide transmembrane transporter activity"/>
    <property type="evidence" value="ECO:0007669"/>
    <property type="project" value="TreeGrafter"/>
</dbReference>
<dbReference type="AlphaFoldDB" id="A0A6I6E533"/>
<dbReference type="GO" id="GO:0043190">
    <property type="term" value="C:ATP-binding cassette (ABC) transporter complex"/>
    <property type="evidence" value="ECO:0007669"/>
    <property type="project" value="InterPro"/>
</dbReference>
<keyword evidence="5" id="KW-0472">Membrane</keyword>
<comment type="subcellular location">
    <subcellularLocation>
        <location evidence="1">Cell envelope</location>
    </subcellularLocation>
</comment>
<dbReference type="RefSeq" id="WP_153975136.1">
    <property type="nucleotide sequence ID" value="NZ_CP039268.1"/>
</dbReference>
<keyword evidence="5" id="KW-0812">Transmembrane</keyword>
<organism evidence="7 8">
    <name type="scientific">Thermochromatium tepidum ATCC 43061</name>
    <dbReference type="NCBI Taxonomy" id="316276"/>
    <lineage>
        <taxon>Bacteria</taxon>
        <taxon>Pseudomonadati</taxon>
        <taxon>Pseudomonadota</taxon>
        <taxon>Gammaproteobacteria</taxon>
        <taxon>Chromatiales</taxon>
        <taxon>Chromatiaceae</taxon>
        <taxon>Thermochromatium</taxon>
    </lineage>
</organism>
<keyword evidence="4" id="KW-0732">Signal</keyword>
<dbReference type="GO" id="GO:0030288">
    <property type="term" value="C:outer membrane-bounded periplasmic space"/>
    <property type="evidence" value="ECO:0007669"/>
    <property type="project" value="UniProtKB-ARBA"/>
</dbReference>
<sequence length="711" mass="81165">MLGLLVLALVGCGESAWNNPYPAADATANIYYSSFAERPKHLDPARSYSADEYTFLAQIYEPPLQYHFLLRPYRLVPLSASEVPEPRYFDAEGNPLPKDAPVASIDHSDYLIRIQPGIRFQPHPAFARTQDGRYRYHSLSPEGLKGIHRLADFKETGTRELTAEDFAYQIKRLAAPWTHSPLAGLMREHIRGFAELADQLAGLESAHALKRAAALRQANLSGVEVLDRYTLRIRLEGKYPQFLYWLAMPFFAPLPWEADVFYAQPGLAERNITLDWYPVGTGPYMLTENDPNRRLVLERNPNFHGETYPTECMPEDLDSGILNDAGRPLPFIERAIYSLEKEDIPRWTKFLQGYYDASGIASDAFDQAIQIEASGEPMLTEVMRERGISLLTSVEPSIFYMGFNMLDPVIGGDSERARLLRRAISIAVDFEEFISIFTNGRGLVAQGPLPPGIFGHREGEAGINPYVYTWRDGRPKRRSLTEAQRLMEQAGYPNGIDRETGRALSLNYEAVAAGPDDRARLNWIRKQFAKLGIELVIRSTDYNRFQEKIRNGTGQVFMWGWNADYPDPENFLFLLYGPNGKVEHQGENAANYANPEFDRLFDAMKYMEDGPERQALIDQLVEIARRDAPWVWGFHPKSFSLHHRWLFNAHPNQMANNTLKYRRLDPVQRQAARRDWNRPILWPLGVAGGGLVLLILPAWWMVRRRERSTAL</sequence>
<keyword evidence="8" id="KW-1185">Reference proteome</keyword>
<evidence type="ECO:0000256" key="3">
    <source>
        <dbReference type="ARBA" id="ARBA00022448"/>
    </source>
</evidence>
<dbReference type="Pfam" id="PF00496">
    <property type="entry name" value="SBP_bac_5"/>
    <property type="match status" value="1"/>
</dbReference>
<proteinExistence type="inferred from homology"/>
<dbReference type="PANTHER" id="PTHR30290">
    <property type="entry name" value="PERIPLASMIC BINDING COMPONENT OF ABC TRANSPORTER"/>
    <property type="match status" value="1"/>
</dbReference>
<evidence type="ECO:0000313" key="8">
    <source>
        <dbReference type="Proteomes" id="UP000426424"/>
    </source>
</evidence>
<dbReference type="GO" id="GO:0015833">
    <property type="term" value="P:peptide transport"/>
    <property type="evidence" value="ECO:0007669"/>
    <property type="project" value="TreeGrafter"/>
</dbReference>
<dbReference type="Gene3D" id="3.10.105.10">
    <property type="entry name" value="Dipeptide-binding Protein, Domain 3"/>
    <property type="match status" value="1"/>
</dbReference>
<dbReference type="Gene3D" id="3.40.190.10">
    <property type="entry name" value="Periplasmic binding protein-like II"/>
    <property type="match status" value="1"/>
</dbReference>
<dbReference type="KEGG" id="ttp:E6P07_08075"/>
<accession>A0A6I6E533</accession>
<evidence type="ECO:0000256" key="1">
    <source>
        <dbReference type="ARBA" id="ARBA00004196"/>
    </source>
</evidence>
<dbReference type="Proteomes" id="UP000426424">
    <property type="component" value="Chromosome"/>
</dbReference>
<dbReference type="SUPFAM" id="SSF53850">
    <property type="entry name" value="Periplasmic binding protein-like II"/>
    <property type="match status" value="1"/>
</dbReference>
<gene>
    <name evidence="7" type="ORF">E6P07_08075</name>
</gene>
<reference evidence="7 8" key="1">
    <citation type="submission" date="2019-12" db="EMBL/GenBank/DDBJ databases">
        <title>The complete genome of the thermophilic, anoxygenic phototrophic gammaproteobacterium Thermochromatium tepidum.</title>
        <authorList>
            <person name="Sattley W.M."/>
            <person name="Swingley W.D."/>
            <person name="Burchell B.M."/>
            <person name="Gurbani S.A."/>
            <person name="Kujawa C.M."/>
            <person name="Nuccio D.A."/>
            <person name="Schladweiler J."/>
            <person name="Shaffer K.N."/>
            <person name="Stokes L.M."/>
            <person name="Touchman J.W."/>
            <person name="Blankenship R.E."/>
            <person name="Madigan M.T."/>
        </authorList>
    </citation>
    <scope>NUCLEOTIDE SEQUENCE [LARGE SCALE GENOMIC DNA]</scope>
    <source>
        <strain evidence="7 8">ATCC 43061</strain>
    </source>
</reference>
<protein>
    <submittedName>
        <fullName evidence="7">Peptide ABC transporter substrate-binding protein</fullName>
    </submittedName>
</protein>
<evidence type="ECO:0000256" key="4">
    <source>
        <dbReference type="ARBA" id="ARBA00022729"/>
    </source>
</evidence>
<keyword evidence="5" id="KW-1133">Transmembrane helix</keyword>
<dbReference type="InterPro" id="IPR000914">
    <property type="entry name" value="SBP_5_dom"/>
</dbReference>
<evidence type="ECO:0000256" key="2">
    <source>
        <dbReference type="ARBA" id="ARBA00005695"/>
    </source>
</evidence>
<dbReference type="InterPro" id="IPR039424">
    <property type="entry name" value="SBP_5"/>
</dbReference>
<name>A0A6I6E533_THETI</name>
<dbReference type="Gene3D" id="3.90.76.10">
    <property type="entry name" value="Dipeptide-binding Protein, Domain 1"/>
    <property type="match status" value="1"/>
</dbReference>
<keyword evidence="3" id="KW-0813">Transport</keyword>
<feature type="domain" description="Solute-binding protein family 5" evidence="6">
    <location>
        <begin position="160"/>
        <end position="580"/>
    </location>
</feature>
<evidence type="ECO:0000259" key="6">
    <source>
        <dbReference type="Pfam" id="PF00496"/>
    </source>
</evidence>
<evidence type="ECO:0000256" key="5">
    <source>
        <dbReference type="SAM" id="Phobius"/>
    </source>
</evidence>
<dbReference type="EMBL" id="CP039268">
    <property type="protein sequence ID" value="QGU32942.1"/>
    <property type="molecule type" value="Genomic_DNA"/>
</dbReference>
<dbReference type="PANTHER" id="PTHR30290:SF10">
    <property type="entry name" value="PERIPLASMIC OLIGOPEPTIDE-BINDING PROTEIN-RELATED"/>
    <property type="match status" value="1"/>
</dbReference>
<comment type="similarity">
    <text evidence="2">Belongs to the bacterial solute-binding protein 5 family.</text>
</comment>
<dbReference type="OrthoDB" id="9801912at2"/>